<feature type="compositionally biased region" description="Polar residues" evidence="10">
    <location>
        <begin position="191"/>
        <end position="200"/>
    </location>
</feature>
<feature type="domain" description="RSE1/DDB1/CPSF1 C-terminal" evidence="11">
    <location>
        <begin position="1002"/>
        <end position="1331"/>
    </location>
</feature>
<reference evidence="14 15" key="1">
    <citation type="journal article" date="2023" name="Elife">
        <title>Identification of key yeast species and microbe-microbe interactions impacting larval growth of Drosophila in the wild.</title>
        <authorList>
            <person name="Mure A."/>
            <person name="Sugiura Y."/>
            <person name="Maeda R."/>
            <person name="Honda K."/>
            <person name="Sakurai N."/>
            <person name="Takahashi Y."/>
            <person name="Watada M."/>
            <person name="Katoh T."/>
            <person name="Gotoh A."/>
            <person name="Gotoh Y."/>
            <person name="Taniguchi I."/>
            <person name="Nakamura K."/>
            <person name="Hayashi T."/>
            <person name="Katayama T."/>
            <person name="Uemura T."/>
            <person name="Hattori Y."/>
        </authorList>
    </citation>
    <scope>NUCLEOTIDE SEQUENCE [LARGE SCALE GENOMIC DNA]</scope>
    <source>
        <strain evidence="14 15">KH-74</strain>
    </source>
</reference>
<dbReference type="InterPro" id="IPR015943">
    <property type="entry name" value="WD40/YVTN_repeat-like_dom_sf"/>
</dbReference>
<dbReference type="FunFam" id="2.130.10.10:FF:000937">
    <property type="entry name" value="Cft1p"/>
    <property type="match status" value="1"/>
</dbReference>
<evidence type="ECO:0000256" key="8">
    <source>
        <dbReference type="ARBA" id="ARBA00039443"/>
    </source>
</evidence>
<keyword evidence="4" id="KW-0539">Nucleus</keyword>
<evidence type="ECO:0000256" key="3">
    <source>
        <dbReference type="ARBA" id="ARBA00022884"/>
    </source>
</evidence>
<evidence type="ECO:0000256" key="4">
    <source>
        <dbReference type="ARBA" id="ARBA00023242"/>
    </source>
</evidence>
<feature type="compositionally biased region" description="Basic and acidic residues" evidence="10">
    <location>
        <begin position="181"/>
        <end position="190"/>
    </location>
</feature>
<dbReference type="PANTHER" id="PTHR10644">
    <property type="entry name" value="DNA REPAIR/RNA PROCESSING CPSF FAMILY"/>
    <property type="match status" value="1"/>
</dbReference>
<organism evidence="14 15">
    <name type="scientific">Maudiozyma humilis</name>
    <name type="common">Sour dough yeast</name>
    <name type="synonym">Kazachstania humilis</name>
    <dbReference type="NCBI Taxonomy" id="51915"/>
    <lineage>
        <taxon>Eukaryota</taxon>
        <taxon>Fungi</taxon>
        <taxon>Dikarya</taxon>
        <taxon>Ascomycota</taxon>
        <taxon>Saccharomycotina</taxon>
        <taxon>Saccharomycetes</taxon>
        <taxon>Saccharomycetales</taxon>
        <taxon>Saccharomycetaceae</taxon>
        <taxon>Maudiozyma</taxon>
    </lineage>
</organism>
<dbReference type="InterPro" id="IPR004871">
    <property type="entry name" value="RSE1/DDB1/CPSF1_C"/>
</dbReference>
<evidence type="ECO:0000256" key="10">
    <source>
        <dbReference type="SAM" id="MobiDB-lite"/>
    </source>
</evidence>
<keyword evidence="2" id="KW-0507">mRNA processing</keyword>
<feature type="compositionally biased region" description="Acidic residues" evidence="10">
    <location>
        <begin position="159"/>
        <end position="173"/>
    </location>
</feature>
<evidence type="ECO:0000313" key="15">
    <source>
        <dbReference type="Proteomes" id="UP001377567"/>
    </source>
</evidence>
<proteinExistence type="inferred from homology"/>
<dbReference type="Pfam" id="PF10433">
    <property type="entry name" value="Beta-prop_RSE1_1st"/>
    <property type="match status" value="2"/>
</dbReference>
<dbReference type="Gene3D" id="2.130.10.10">
    <property type="entry name" value="YVTN repeat-like/Quinoprotein amine dehydrogenase"/>
    <property type="match status" value="3"/>
</dbReference>
<feature type="domain" description="RSE1/DDB1/CPSF1 first beta-propeller" evidence="12">
    <location>
        <begin position="202"/>
        <end position="452"/>
    </location>
</feature>
<dbReference type="InterPro" id="IPR050358">
    <property type="entry name" value="RSE1/DDB1/CFT1"/>
</dbReference>
<sequence length="1369" mass="154583">MNVYDDVLDATVVSHSATGHLTTLDYEELITVRTNILSVYRVDDGGRALVMTSEFKFAGKINDIALISPRGSQEAAETEPSPLDCLIISTGVAKLSLLRFDEASNTLKTLSLHYYEDKMRSASLVEMAKTSQMRIDPGNKCLILLNNEVLAILPFCGADDEDEDEDEEDEDESYISLENTDGPRVKRQKTDLPNQDNVAHNSGAMTNQSLIVPLKELNSEIQNVSDIQFLRNFTKPTVAVMYQPKLTWAGSLKLEKTPTCIVIMTLGISSNEGKTTVEAVVISKLEKLPWTWNSIIPTEKGAVILGVNEIAYMDNTGVLQSVISINSFSEKDTIQSRVIDNSKMELLFHRGSVVNYWCSTKRDGSSTNSDSNDLLILMTEKSDLYYVQMEFEGKLLTKFDLVELPIANNIFIDNLGPLCISRVNSSTALTQLDLFIGFQSGNSLIVRLNNMKSTIASRTSHTMKVEQGENIFSDGEMDEDDEDDLYADDSLYKDNKESTTEEVVETVEPFDIEPLTSLLNIGPLTSMVVGKDTAIEPRVKGLPNPSNGEFSIVATSGNGVGSRLVAVQPSVHPDIQQALKFISITQIWNLKFKNRDKYLVTTDSAKSKSDIYEIENNFTLHKGGRLRRDATTVYISMFGDGKRIVQVTTNHLYLYDLEFRRLTTIKFDYEVVHVSVLDHYILVTVSKGDITVFELEQTQKKKLSKIVLPEILKEMVITSGLILKSDLCNEFLTLEDDQEEQLLFTFVTADNQIIFFTKDHNDRIFQLNGVDDLKENLFVSTYQLPDEVVPDPSIKQIMLNKLGHQNRETYLTILTFGGEVYQYKKSHKRSSRYYRNMCGSKLSITGAPNNAYPKGVVGIERIMHHIENYNGYSCILISGMVPYIIIKEDDSVARVFKFANIPLVSLTPWGKTSVMCVDHIKNARVYTLDNTKIYYGNKLPIKWIPINNVMQNFMTFNNIFYHERSEMYVVSYTKEIDYIPKSENDEIIIGYNENVPHAKGFQSGVLLVNPLTWNVIDQVDLEVNSLVNDLRTMNIQLDTHTKRSREYVVFGVAQVGTEDLPASGSFYVYDIVPMAPDPGSPDMTSKFEKFFSEEVRGAVTTVCELSGRFAISQNHKIMVRDAQEDGSVVPVAFLDTPVYVTDSKSFGNFFIVGDSMQGFEFIGFDAEPYRMIQLGKSISHFETVSVDFLVNNGDLYFVVTDRNNILHVLKYAPDEPNSLSGQRLVHCSSFNLFSANTCIRLLPKSEQFNDNKFPQASYQVIGTQTDGSIFKVVPLSEDSYRRMYVIQQQFVDKDVHLAGLNPNMERLTNKFYDISHIMRPVLDYNVISRFASLSIEKRTSLGKKTGRRSDVTIWRDLIDIEFSLRTLSR</sequence>
<evidence type="ECO:0000259" key="11">
    <source>
        <dbReference type="Pfam" id="PF03178"/>
    </source>
</evidence>
<keyword evidence="3" id="KW-0694">RNA-binding</keyword>
<dbReference type="EMBL" id="BTGD01000025">
    <property type="protein sequence ID" value="GMM58983.1"/>
    <property type="molecule type" value="Genomic_DNA"/>
</dbReference>
<keyword evidence="15" id="KW-1185">Reference proteome</keyword>
<evidence type="ECO:0000256" key="2">
    <source>
        <dbReference type="ARBA" id="ARBA00022664"/>
    </source>
</evidence>
<comment type="subcellular location">
    <subcellularLocation>
        <location evidence="1">Nucleus</location>
    </subcellularLocation>
</comment>
<evidence type="ECO:0000259" key="13">
    <source>
        <dbReference type="Pfam" id="PF23726"/>
    </source>
</evidence>
<evidence type="ECO:0000259" key="12">
    <source>
        <dbReference type="Pfam" id="PF10433"/>
    </source>
</evidence>
<evidence type="ECO:0000256" key="1">
    <source>
        <dbReference type="ARBA" id="ARBA00004123"/>
    </source>
</evidence>
<comment type="function">
    <text evidence="5">RNA-binding component of the cleavage and polyadenylation factor (CPF) complex, which plays a key role in polyadenylation-dependent pre-mRNA 3'-end formation and cooperates with cleavage factors including the CFIA complex and NAB4/CFIB. Involved in poly(A) site recognition. May be involved in coupling transcription termination and mRNA 3'-end formation.</text>
</comment>
<evidence type="ECO:0000256" key="9">
    <source>
        <dbReference type="ARBA" id="ARBA00041264"/>
    </source>
</evidence>
<dbReference type="InterPro" id="IPR058543">
    <property type="entry name" value="Beta-prop_RSE1/DDB1/CPSF1_2nd"/>
</dbReference>
<comment type="similarity">
    <text evidence="6">Belongs to the CFT1 family.</text>
</comment>
<evidence type="ECO:0000313" key="14">
    <source>
        <dbReference type="EMBL" id="GMM58983.1"/>
    </source>
</evidence>
<comment type="caution">
    <text evidence="14">The sequence shown here is derived from an EMBL/GenBank/DDBJ whole genome shotgun (WGS) entry which is preliminary data.</text>
</comment>
<gene>
    <name evidence="14" type="ORF">DAKH74_056000</name>
</gene>
<dbReference type="GO" id="GO:0003723">
    <property type="term" value="F:RNA binding"/>
    <property type="evidence" value="ECO:0007669"/>
    <property type="project" value="UniProtKB-KW"/>
</dbReference>
<dbReference type="InterPro" id="IPR018846">
    <property type="entry name" value="Beta-prop_RSE1/DDB1/CPSF1_1st"/>
</dbReference>
<name>A0AAV5S5G8_MAUHU</name>
<feature type="domain" description="RSE1/DDB1/CPSF1 first beta-propeller" evidence="12">
    <location>
        <begin position="12"/>
        <end position="143"/>
    </location>
</feature>
<protein>
    <recommendedName>
        <fullName evidence="8">Protein CFT1</fullName>
    </recommendedName>
    <alternativeName>
        <fullName evidence="9">Cleavage factor two protein 1</fullName>
    </alternativeName>
    <alternativeName>
        <fullName evidence="7">Protein cft1</fullName>
    </alternativeName>
</protein>
<evidence type="ECO:0000256" key="7">
    <source>
        <dbReference type="ARBA" id="ARBA00039187"/>
    </source>
</evidence>
<evidence type="ECO:0000256" key="5">
    <source>
        <dbReference type="ARBA" id="ARBA00037232"/>
    </source>
</evidence>
<dbReference type="Pfam" id="PF03178">
    <property type="entry name" value="CPSF_A"/>
    <property type="match status" value="1"/>
</dbReference>
<dbReference type="GO" id="GO:0006397">
    <property type="term" value="P:mRNA processing"/>
    <property type="evidence" value="ECO:0007669"/>
    <property type="project" value="UniProtKB-KW"/>
</dbReference>
<dbReference type="GO" id="GO:0005634">
    <property type="term" value="C:nucleus"/>
    <property type="evidence" value="ECO:0007669"/>
    <property type="project" value="UniProtKB-SubCell"/>
</dbReference>
<evidence type="ECO:0000256" key="6">
    <source>
        <dbReference type="ARBA" id="ARBA00038304"/>
    </source>
</evidence>
<accession>A0AAV5S5G8</accession>
<dbReference type="Proteomes" id="UP001377567">
    <property type="component" value="Unassembled WGS sequence"/>
</dbReference>
<feature type="domain" description="RSE1/DDB1/CPSF1 second beta-propeller" evidence="13">
    <location>
        <begin position="573"/>
        <end position="928"/>
    </location>
</feature>
<feature type="region of interest" description="Disordered" evidence="10">
    <location>
        <begin position="159"/>
        <end position="200"/>
    </location>
</feature>
<dbReference type="Pfam" id="PF23726">
    <property type="entry name" value="Beta-prop_RSE1_2nd"/>
    <property type="match status" value="1"/>
</dbReference>